<proteinExistence type="inferred from homology"/>
<protein>
    <submittedName>
        <fullName evidence="3">PilT/PilU family type 4a pilus ATPase</fullName>
    </submittedName>
</protein>
<keyword evidence="4" id="KW-1185">Reference proteome</keyword>
<dbReference type="Proteomes" id="UP001171111">
    <property type="component" value="Unassembled WGS sequence"/>
</dbReference>
<name>A0ABT8T5L4_9BACT</name>
<evidence type="ECO:0000313" key="3">
    <source>
        <dbReference type="EMBL" id="MDO2408944.1"/>
    </source>
</evidence>
<accession>A0ABT8T5L4</accession>
<dbReference type="CDD" id="cd01131">
    <property type="entry name" value="PilT"/>
    <property type="match status" value="1"/>
</dbReference>
<dbReference type="InterPro" id="IPR027417">
    <property type="entry name" value="P-loop_NTPase"/>
</dbReference>
<dbReference type="PANTHER" id="PTHR30486:SF12">
    <property type="entry name" value="TYPE IV PILUS ATPASE PILU"/>
    <property type="match status" value="1"/>
</dbReference>
<evidence type="ECO:0000256" key="1">
    <source>
        <dbReference type="ARBA" id="ARBA00006611"/>
    </source>
</evidence>
<evidence type="ECO:0000259" key="2">
    <source>
        <dbReference type="PROSITE" id="PS00662"/>
    </source>
</evidence>
<sequence>MAVDISKLDFKLRDELNGYLEELVRDGGSDLHVKSNSVIRKRVNGEMVPVENSRFLSTPEGLTLAKELLRGRFDELVENKSADFIHKLNEDYRFRVNIFFQMDGVSAVFRTIPVKLPALEDLGLPSSVVKLCDTVHRGIVLVTGPTGSGKSTTLASMIDRINKKRKAHIITIEDPIEFIHKDINCLINQRSVGQDATSFATALKASLREDPDIILVGEIRDYETMNIALMAAETGHLVLSTLHTRDSQETVNRVLGMFSGSELERAKMALGSAIQGIISQRLCQKIDGGRVAAVEIMLQTPRIKQLILKGRQDEILTAITEAGANSGMQTFDSALLNLYKNNIITREEAMNSSTTPNDLAILLQQASAAAFESGMREIGLKDLD</sequence>
<dbReference type="Gene3D" id="3.30.450.90">
    <property type="match status" value="1"/>
</dbReference>
<gene>
    <name evidence="3" type="ORF">Q2362_02365</name>
</gene>
<dbReference type="NCBIfam" id="TIGR01420">
    <property type="entry name" value="pilT_fam"/>
    <property type="match status" value="1"/>
</dbReference>
<feature type="domain" description="Bacterial type II secretion system protein E" evidence="2">
    <location>
        <begin position="207"/>
        <end position="221"/>
    </location>
</feature>
<dbReference type="InterPro" id="IPR050921">
    <property type="entry name" value="T4SS_GSP_E_ATPase"/>
</dbReference>
<comment type="caution">
    <text evidence="3">The sequence shown here is derived from an EMBL/GenBank/DDBJ whole genome shotgun (WGS) entry which is preliminary data.</text>
</comment>
<evidence type="ECO:0000313" key="4">
    <source>
        <dbReference type="Proteomes" id="UP001171111"/>
    </source>
</evidence>
<dbReference type="InterPro" id="IPR006321">
    <property type="entry name" value="PilT/PilU"/>
</dbReference>
<dbReference type="RefSeq" id="WP_273930962.1">
    <property type="nucleotide sequence ID" value="NZ_JAQSLJ010000003.1"/>
</dbReference>
<dbReference type="Gene3D" id="3.40.50.300">
    <property type="entry name" value="P-loop containing nucleotide triphosphate hydrolases"/>
    <property type="match status" value="1"/>
</dbReference>
<dbReference type="EMBL" id="JAULJQ010000002">
    <property type="protein sequence ID" value="MDO2408944.1"/>
    <property type="molecule type" value="Genomic_DNA"/>
</dbReference>
<dbReference type="PANTHER" id="PTHR30486">
    <property type="entry name" value="TWITCHING MOTILITY PROTEIN PILT"/>
    <property type="match status" value="1"/>
</dbReference>
<comment type="similarity">
    <text evidence="1">Belongs to the GSP E family.</text>
</comment>
<dbReference type="PROSITE" id="PS00662">
    <property type="entry name" value="T2SP_E"/>
    <property type="match status" value="1"/>
</dbReference>
<organism evidence="3 4">
    <name type="scientific">Campylobacter magnus</name>
    <dbReference type="NCBI Taxonomy" id="3026462"/>
    <lineage>
        <taxon>Bacteria</taxon>
        <taxon>Pseudomonadati</taxon>
        <taxon>Campylobacterota</taxon>
        <taxon>Epsilonproteobacteria</taxon>
        <taxon>Campylobacterales</taxon>
        <taxon>Campylobacteraceae</taxon>
        <taxon>Campylobacter</taxon>
    </lineage>
</organism>
<dbReference type="SUPFAM" id="SSF52540">
    <property type="entry name" value="P-loop containing nucleoside triphosphate hydrolases"/>
    <property type="match status" value="1"/>
</dbReference>
<dbReference type="Pfam" id="PF00437">
    <property type="entry name" value="T2SSE"/>
    <property type="match status" value="1"/>
</dbReference>
<dbReference type="InterPro" id="IPR001482">
    <property type="entry name" value="T2SS/T4SS_dom"/>
</dbReference>
<reference evidence="3 4" key="1">
    <citation type="submission" date="2023-06" db="EMBL/GenBank/DDBJ databases">
        <title>Campylobacter magnum sp. nov., isolated from cecal contents of domestic pigs (Sus scrofa domesticus).</title>
        <authorList>
            <person name="Papic B."/>
            <person name="Gruntar I."/>
        </authorList>
    </citation>
    <scope>NUCLEOTIDE SEQUENCE [LARGE SCALE GENOMIC DNA]</scope>
    <source>
        <strain evidence="4">34484-21</strain>
    </source>
</reference>